<dbReference type="PROSITE" id="PS51257">
    <property type="entry name" value="PROKAR_LIPOPROTEIN"/>
    <property type="match status" value="1"/>
</dbReference>
<keyword evidence="4" id="KW-1185">Reference proteome</keyword>
<proteinExistence type="predicted"/>
<dbReference type="STRING" id="34059.A9308_08545"/>
<organism evidence="1 4">
    <name type="scientific">Faucicola atlantae</name>
    <dbReference type="NCBI Taxonomy" id="34059"/>
    <lineage>
        <taxon>Bacteria</taxon>
        <taxon>Pseudomonadati</taxon>
        <taxon>Pseudomonadota</taxon>
        <taxon>Gammaproteobacteria</taxon>
        <taxon>Moraxellales</taxon>
        <taxon>Moraxellaceae</taxon>
        <taxon>Faucicola</taxon>
    </lineage>
</organism>
<dbReference type="InterPro" id="IPR007446">
    <property type="entry name" value="PilP"/>
</dbReference>
<dbReference type="PIRSF" id="PIRSF016481">
    <property type="entry name" value="Pilus_assembly_PilP"/>
    <property type="match status" value="1"/>
</dbReference>
<reference evidence="2 3" key="2">
    <citation type="submission" date="2016-06" db="EMBL/GenBank/DDBJ databases">
        <title>Draft genome of Moraxella atlantae CCUG 66109.</title>
        <authorList>
            <person name="Salva-Serra F."/>
            <person name="Engstrom-Jakobsson H."/>
            <person name="Thorell K."/>
            <person name="Gonzales-Siles L."/>
            <person name="Karlsson R."/>
            <person name="Boulund F."/>
            <person name="Engstrand L."/>
            <person name="Kristiansson E."/>
            <person name="Moore E."/>
        </authorList>
    </citation>
    <scope>NUCLEOTIDE SEQUENCE [LARGE SCALE GENOMIC DNA]</scope>
    <source>
        <strain evidence="2 3">CCUG 66109</strain>
    </source>
</reference>
<comment type="caution">
    <text evidence="1">The sequence shown here is derived from an EMBL/GenBank/DDBJ whole genome shotgun (WGS) entry which is preliminary data.</text>
</comment>
<dbReference type="Gene3D" id="2.30.30.830">
    <property type="match status" value="1"/>
</dbReference>
<evidence type="ECO:0000313" key="2">
    <source>
        <dbReference type="EMBL" id="OBX76344.1"/>
    </source>
</evidence>
<evidence type="ECO:0000313" key="3">
    <source>
        <dbReference type="Proteomes" id="UP000092508"/>
    </source>
</evidence>
<dbReference type="EMBL" id="LZMZ01000031">
    <property type="protein sequence ID" value="OBX76344.1"/>
    <property type="molecule type" value="Genomic_DNA"/>
</dbReference>
<dbReference type="OrthoDB" id="5296580at2"/>
<dbReference type="Proteomes" id="UP000092508">
    <property type="component" value="Unassembled WGS sequence"/>
</dbReference>
<gene>
    <name evidence="1" type="ORF">A9306_01855</name>
    <name evidence="2" type="ORF">A9308_08545</name>
</gene>
<dbReference type="Proteomes" id="UP000092616">
    <property type="component" value="Unassembled WGS sequence"/>
</dbReference>
<reference evidence="1 4" key="1">
    <citation type="submission" date="2016-06" db="EMBL/GenBank/DDBJ databases">
        <title>Draft genome of Moraxella atlantae CCUG 59586.</title>
        <authorList>
            <person name="Salva-Serra F."/>
            <person name="Engstrom-Jakobsson H."/>
            <person name="Thorell K."/>
            <person name="Gonzales-Siles L."/>
            <person name="Karlsson R."/>
            <person name="Boulund F."/>
            <person name="Engstrand L."/>
            <person name="Kristiansson E."/>
            <person name="Moore E."/>
        </authorList>
    </citation>
    <scope>NUCLEOTIDE SEQUENCE [LARGE SCALE GENOMIC DNA]</scope>
    <source>
        <strain evidence="1 4">CCUG 59586</strain>
    </source>
</reference>
<dbReference type="EMBL" id="LZNA01000069">
    <property type="protein sequence ID" value="OBX75800.1"/>
    <property type="molecule type" value="Genomic_DNA"/>
</dbReference>
<protein>
    <submittedName>
        <fullName evidence="1">Pilus assembly protein PilQ</fullName>
    </submittedName>
</protein>
<dbReference type="Pfam" id="PF04351">
    <property type="entry name" value="PilP"/>
    <property type="match status" value="1"/>
</dbReference>
<dbReference type="AlphaFoldDB" id="A0A1B8Q9K7"/>
<evidence type="ECO:0000313" key="4">
    <source>
        <dbReference type="Proteomes" id="UP000092616"/>
    </source>
</evidence>
<sequence>MLNKSLQTAILVSGMTVLSLTGCQDRVALAQQDMQDIRNQSAQPIQPPPEPEIVEAFNYSAQNLRSPFMPPSQMLQATQQEQIQGVRPDVTRLKEPLEQFELSELSYKGTVVSQTGQQVALIQRPDGSIATVGVGNYLGKNDGRIAEITPSQVNIIEIVPDSRVGYVEKPNTLVVAAN</sequence>
<accession>A0A1B8Q9K7</accession>
<name>A0A1B8Q9K7_9GAMM</name>
<dbReference type="RefSeq" id="WP_067237623.1">
    <property type="nucleotide sequence ID" value="NZ_LZMZ01000031.1"/>
</dbReference>
<evidence type="ECO:0000313" key="1">
    <source>
        <dbReference type="EMBL" id="OBX75800.1"/>
    </source>
</evidence>